<feature type="signal peptide" evidence="2">
    <location>
        <begin position="1"/>
        <end position="17"/>
    </location>
</feature>
<comment type="caution">
    <text evidence="3">The sequence shown here is derived from an EMBL/GenBank/DDBJ whole genome shotgun (WGS) entry which is preliminary data.</text>
</comment>
<sequence length="109" mass="12142">MFPVWTLSSLILSYTLAFPILNNSSTGSYMETFPNVTESMEHNKTRLMENEETFLTVTMWNFPEFNNNQTSGPKCSAPTCAVHNLADRMQSGDEEAGTITGDPWGPGKK</sequence>
<organism evidence="3 4">
    <name type="scientific">Anabarilius grahami</name>
    <name type="common">Kanglang fish</name>
    <name type="synonym">Barilius grahami</name>
    <dbReference type="NCBI Taxonomy" id="495550"/>
    <lineage>
        <taxon>Eukaryota</taxon>
        <taxon>Metazoa</taxon>
        <taxon>Chordata</taxon>
        <taxon>Craniata</taxon>
        <taxon>Vertebrata</taxon>
        <taxon>Euteleostomi</taxon>
        <taxon>Actinopterygii</taxon>
        <taxon>Neopterygii</taxon>
        <taxon>Teleostei</taxon>
        <taxon>Ostariophysi</taxon>
        <taxon>Cypriniformes</taxon>
        <taxon>Xenocyprididae</taxon>
        <taxon>Xenocypridinae</taxon>
        <taxon>Xenocypridinae incertae sedis</taxon>
        <taxon>Anabarilius</taxon>
    </lineage>
</organism>
<evidence type="ECO:0000256" key="2">
    <source>
        <dbReference type="SAM" id="SignalP"/>
    </source>
</evidence>
<feature type="region of interest" description="Disordered" evidence="1">
    <location>
        <begin position="89"/>
        <end position="109"/>
    </location>
</feature>
<evidence type="ECO:0000313" key="4">
    <source>
        <dbReference type="Proteomes" id="UP000281406"/>
    </source>
</evidence>
<dbReference type="EMBL" id="RJVU01079805">
    <property type="protein sequence ID" value="ROI15506.1"/>
    <property type="molecule type" value="Genomic_DNA"/>
</dbReference>
<evidence type="ECO:0000256" key="1">
    <source>
        <dbReference type="SAM" id="MobiDB-lite"/>
    </source>
</evidence>
<proteinExistence type="predicted"/>
<gene>
    <name evidence="3" type="ORF">DPX16_13058</name>
</gene>
<protein>
    <submittedName>
        <fullName evidence="3">Uncharacterized protein</fullName>
    </submittedName>
</protein>
<dbReference type="OrthoDB" id="8937989at2759"/>
<accession>A0A3N0XDQ4</accession>
<keyword evidence="2" id="KW-0732">Signal</keyword>
<dbReference type="Proteomes" id="UP000281406">
    <property type="component" value="Unassembled WGS sequence"/>
</dbReference>
<feature type="chain" id="PRO_5018287678" evidence="2">
    <location>
        <begin position="18"/>
        <end position="109"/>
    </location>
</feature>
<evidence type="ECO:0000313" key="3">
    <source>
        <dbReference type="EMBL" id="ROI15506.1"/>
    </source>
</evidence>
<reference evidence="3 4" key="1">
    <citation type="submission" date="2018-10" db="EMBL/GenBank/DDBJ databases">
        <title>Genome assembly for a Yunnan-Guizhou Plateau 3E fish, Anabarilius grahami (Regan), and its evolutionary and genetic applications.</title>
        <authorList>
            <person name="Jiang W."/>
        </authorList>
    </citation>
    <scope>NUCLEOTIDE SEQUENCE [LARGE SCALE GENOMIC DNA]</scope>
    <source>
        <strain evidence="3">AG-KIZ</strain>
        <tissue evidence="3">Muscle</tissue>
    </source>
</reference>
<name>A0A3N0XDQ4_ANAGA</name>
<keyword evidence="4" id="KW-1185">Reference proteome</keyword>
<dbReference type="AlphaFoldDB" id="A0A3N0XDQ4"/>